<dbReference type="Gene3D" id="3.40.50.300">
    <property type="entry name" value="P-loop containing nucleotide triphosphate hydrolases"/>
    <property type="match status" value="1"/>
</dbReference>
<sequence>MSETIIKVEKLWKKYIIGHQQQEKYTALRDVLANGVKSVGKRLLGKPVANPNFEEFWALKDVSFEVKQGEVIGIIGRNGAGKSTLLKIISRITEPTTGKIRIKGQVASLLEVGTGFHPELTGRENIFLNGAILGMSKAEIKKKFDDKKGAIN</sequence>
<proteinExistence type="predicted"/>
<dbReference type="InterPro" id="IPR003439">
    <property type="entry name" value="ABC_transporter-like_ATP-bd"/>
</dbReference>
<dbReference type="GO" id="GO:0005524">
    <property type="term" value="F:ATP binding"/>
    <property type="evidence" value="ECO:0007669"/>
    <property type="project" value="UniProtKB-KW"/>
</dbReference>
<organism evidence="2 3">
    <name type="scientific">Gomphosphaeria aponina SAG 52.96 = DSM 107014</name>
    <dbReference type="NCBI Taxonomy" id="1521640"/>
    <lineage>
        <taxon>Bacteria</taxon>
        <taxon>Bacillati</taxon>
        <taxon>Cyanobacteriota</taxon>
        <taxon>Cyanophyceae</taxon>
        <taxon>Oscillatoriophycideae</taxon>
        <taxon>Chroococcales</taxon>
        <taxon>Gomphosphaeriaceae</taxon>
        <taxon>Gomphosphaeria</taxon>
    </lineage>
</organism>
<dbReference type="Proteomes" id="UP000767446">
    <property type="component" value="Unassembled WGS sequence"/>
</dbReference>
<feature type="domain" description="ABC transporter" evidence="1">
    <location>
        <begin position="59"/>
        <end position="106"/>
    </location>
</feature>
<keyword evidence="2" id="KW-0067">ATP-binding</keyword>
<keyword evidence="2" id="KW-0547">Nucleotide-binding</keyword>
<evidence type="ECO:0000313" key="3">
    <source>
        <dbReference type="Proteomes" id="UP000767446"/>
    </source>
</evidence>
<gene>
    <name evidence="2" type="ORF">DSM107014_01210</name>
</gene>
<protein>
    <submittedName>
        <fullName evidence="2">ABC transporter ATP-binding protein</fullName>
    </submittedName>
</protein>
<evidence type="ECO:0000313" key="2">
    <source>
        <dbReference type="EMBL" id="MBR8826520.1"/>
    </source>
</evidence>
<name>A0A941GN57_9CHRO</name>
<dbReference type="EMBL" id="JADQBC010000005">
    <property type="protein sequence ID" value="MBR8826520.1"/>
    <property type="molecule type" value="Genomic_DNA"/>
</dbReference>
<accession>A0A941GN57</accession>
<dbReference type="InterPro" id="IPR027417">
    <property type="entry name" value="P-loop_NTPase"/>
</dbReference>
<dbReference type="PANTHER" id="PTHR46743:SF2">
    <property type="entry name" value="TEICHOIC ACIDS EXPORT ATP-BINDING PROTEIN TAGH"/>
    <property type="match status" value="1"/>
</dbReference>
<dbReference type="Pfam" id="PF00005">
    <property type="entry name" value="ABC_tran"/>
    <property type="match status" value="1"/>
</dbReference>
<dbReference type="SUPFAM" id="SSF52540">
    <property type="entry name" value="P-loop containing nucleoside triphosphate hydrolases"/>
    <property type="match status" value="1"/>
</dbReference>
<dbReference type="AlphaFoldDB" id="A0A941GN57"/>
<comment type="caution">
    <text evidence="2">The sequence shown here is derived from an EMBL/GenBank/DDBJ whole genome shotgun (WGS) entry which is preliminary data.</text>
</comment>
<dbReference type="InterPro" id="IPR050683">
    <property type="entry name" value="Bact_Polysacc_Export_ATP-bd"/>
</dbReference>
<dbReference type="GO" id="GO:0016887">
    <property type="term" value="F:ATP hydrolysis activity"/>
    <property type="evidence" value="ECO:0007669"/>
    <property type="project" value="InterPro"/>
</dbReference>
<evidence type="ECO:0000259" key="1">
    <source>
        <dbReference type="Pfam" id="PF00005"/>
    </source>
</evidence>
<dbReference type="PANTHER" id="PTHR46743">
    <property type="entry name" value="TEICHOIC ACIDS EXPORT ATP-BINDING PROTEIN TAGH"/>
    <property type="match status" value="1"/>
</dbReference>
<reference evidence="2" key="1">
    <citation type="submission" date="2021-02" db="EMBL/GenBank/DDBJ databases">
        <title>Metagenome analyses of Stigonema ocellatum DSM 106950, Chlorogloea purpurea SAG 13.99 and Gomphosphaeria aponina DSM 107014.</title>
        <authorList>
            <person name="Marter P."/>
            <person name="Huang S."/>
        </authorList>
    </citation>
    <scope>NUCLEOTIDE SEQUENCE</scope>
    <source>
        <strain evidence="2">JP213</strain>
    </source>
</reference>